<dbReference type="Gene3D" id="3.40.1440.60">
    <property type="entry name" value="PriA, 3(prime) DNA-binding domain"/>
    <property type="match status" value="1"/>
</dbReference>
<evidence type="ECO:0000256" key="2">
    <source>
        <dbReference type="ARBA" id="ARBA00022705"/>
    </source>
</evidence>
<evidence type="ECO:0000313" key="10">
    <source>
        <dbReference type="Proteomes" id="UP000004754"/>
    </source>
</evidence>
<dbReference type="GO" id="GO:0003677">
    <property type="term" value="F:DNA binding"/>
    <property type="evidence" value="ECO:0007669"/>
    <property type="project" value="UniProtKB-KW"/>
</dbReference>
<dbReference type="GO" id="GO:0046872">
    <property type="term" value="F:metal ion binding"/>
    <property type="evidence" value="ECO:0007669"/>
    <property type="project" value="UniProtKB-KW"/>
</dbReference>
<dbReference type="EC" id="3.6.1.-" evidence="9"/>
<evidence type="ECO:0000313" key="9">
    <source>
        <dbReference type="EMBL" id="EFV02177.1"/>
    </source>
</evidence>
<dbReference type="InterPro" id="IPR027417">
    <property type="entry name" value="P-loop_NTPase"/>
</dbReference>
<gene>
    <name evidence="9" type="primary">priA</name>
    <name evidence="9" type="ORF">HMP0721_0773</name>
</gene>
<evidence type="ECO:0000256" key="7">
    <source>
        <dbReference type="ARBA" id="ARBA00023125"/>
    </source>
</evidence>
<keyword evidence="10" id="KW-1185">Reference proteome</keyword>
<keyword evidence="1" id="KW-0639">Primosome</keyword>
<dbReference type="Pfam" id="PF17764">
    <property type="entry name" value="PriA_3primeBD"/>
    <property type="match status" value="1"/>
</dbReference>
<comment type="caution">
    <text evidence="9">The sequence shown here is derived from an EMBL/GenBank/DDBJ whole genome shotgun (WGS) entry which is preliminary data.</text>
</comment>
<reference evidence="9 10" key="1">
    <citation type="submission" date="2010-12" db="EMBL/GenBank/DDBJ databases">
        <authorList>
            <person name="Muzny D."/>
            <person name="Qin X."/>
            <person name="Deng J."/>
            <person name="Jiang H."/>
            <person name="Liu Y."/>
            <person name="Qu J."/>
            <person name="Song X.-Z."/>
            <person name="Zhang L."/>
            <person name="Thornton R."/>
            <person name="Coyle M."/>
            <person name="Francisco L."/>
            <person name="Jackson L."/>
            <person name="Javaid M."/>
            <person name="Korchina V."/>
            <person name="Kovar C."/>
            <person name="Mata R."/>
            <person name="Mathew T."/>
            <person name="Ngo R."/>
            <person name="Nguyen L."/>
            <person name="Nguyen N."/>
            <person name="Okwuonu G."/>
            <person name="Ongeri F."/>
            <person name="Pham C."/>
            <person name="Simmons D."/>
            <person name="Wilczek-Boney K."/>
            <person name="Hale W."/>
            <person name="Jakkamsetti A."/>
            <person name="Pham P."/>
            <person name="Ruth R."/>
            <person name="San Lucas F."/>
            <person name="Warren J."/>
            <person name="Zhang J."/>
            <person name="Zhao Z."/>
            <person name="Zhou C."/>
            <person name="Zhu D."/>
            <person name="Lee S."/>
            <person name="Bess C."/>
            <person name="Blankenburg K."/>
            <person name="Forbes L."/>
            <person name="Fu Q."/>
            <person name="Gubbala S."/>
            <person name="Hirani K."/>
            <person name="Jayaseelan J.C."/>
            <person name="Lara F."/>
            <person name="Munidasa M."/>
            <person name="Palculict T."/>
            <person name="Patil S."/>
            <person name="Pu L.-L."/>
            <person name="Saada N."/>
            <person name="Tang L."/>
            <person name="Weissenberger G."/>
            <person name="Zhu Y."/>
            <person name="Hemphill L."/>
            <person name="Shang Y."/>
            <person name="Youmans B."/>
            <person name="Ayvaz T."/>
            <person name="Ross M."/>
            <person name="Santibanez J."/>
            <person name="Aqrawi P."/>
            <person name="Gross S."/>
            <person name="Joshi V."/>
            <person name="Fowler G."/>
            <person name="Nazareth L."/>
            <person name="Reid J."/>
            <person name="Worley K."/>
            <person name="Petrosino J."/>
            <person name="Highlander S."/>
            <person name="Gibbs R."/>
        </authorList>
    </citation>
    <scope>NUCLEOTIDE SEQUENCE [LARGE SCALE GENOMIC DNA]</scope>
    <source>
        <strain evidence="9 10">ATCC 23263</strain>
    </source>
</reference>
<organism evidence="9 10">
    <name type="scientific">Pseudoramibacter alactolyticus ATCC 23263</name>
    <dbReference type="NCBI Taxonomy" id="887929"/>
    <lineage>
        <taxon>Bacteria</taxon>
        <taxon>Bacillati</taxon>
        <taxon>Bacillota</taxon>
        <taxon>Clostridia</taxon>
        <taxon>Eubacteriales</taxon>
        <taxon>Eubacteriaceae</taxon>
        <taxon>Pseudoramibacter</taxon>
    </lineage>
</organism>
<dbReference type="GO" id="GO:0005524">
    <property type="term" value="F:ATP binding"/>
    <property type="evidence" value="ECO:0007669"/>
    <property type="project" value="UniProtKB-KW"/>
</dbReference>
<dbReference type="EMBL" id="AEQN01000012">
    <property type="protein sequence ID" value="EFV02177.1"/>
    <property type="molecule type" value="Genomic_DNA"/>
</dbReference>
<dbReference type="GO" id="GO:0016787">
    <property type="term" value="F:hydrolase activity"/>
    <property type="evidence" value="ECO:0007669"/>
    <property type="project" value="UniProtKB-KW"/>
</dbReference>
<keyword evidence="5" id="KW-0862">Zinc</keyword>
<evidence type="ECO:0000256" key="4">
    <source>
        <dbReference type="ARBA" id="ARBA00022741"/>
    </source>
</evidence>
<evidence type="ECO:0000256" key="3">
    <source>
        <dbReference type="ARBA" id="ARBA00022723"/>
    </source>
</evidence>
<dbReference type="InterPro" id="IPR014001">
    <property type="entry name" value="Helicase_ATP-bd"/>
</dbReference>
<keyword evidence="7" id="KW-0238">DNA-binding</keyword>
<dbReference type="SUPFAM" id="SSF52540">
    <property type="entry name" value="P-loop containing nucleoside triphosphate hydrolases"/>
    <property type="match status" value="1"/>
</dbReference>
<dbReference type="PROSITE" id="PS51192">
    <property type="entry name" value="HELICASE_ATP_BIND_1"/>
    <property type="match status" value="1"/>
</dbReference>
<dbReference type="PANTHER" id="PTHR30580">
    <property type="entry name" value="PRIMOSOMAL PROTEIN N"/>
    <property type="match status" value="1"/>
</dbReference>
<sequence length="704" mass="81651">MVVPFGKGARRTEGFVVAVSKASEFKGHFRAIEAIIDDRPVLNGKQLKLCRWLVGYYHCLFYDALSLFTNPVKVQIKMRRNLDGTREKFFDVYTDPEKWYRLTSEGSQAISRGKIMKSIMALLAKQPLTARDLKQQLGNVSSSLRSLCQKGWVEKVNRQELQMEQDQVVGENSFESPISIKTSPSLKKLKYSLEENTGTNQRFPIFFYHQNKCEKWQMFLILAMDLRAKETGLLLLPNKYLLEQFYEMLSPNVRAGVLFYHGELSQSRRRRAFDDVREERFRFIVGTRAALFLPYRHLKWIIMDEESNSSYVSSGEPHYHTRILAEKYMTLLKTSLIVSDTVPSVDATHRIMTHRMRLISESSFESKYHLKIINMQDEMHAGNLNFISHALAQAVTETLERGKNVLIMHNRLGYETYVFCRDCGHVARCPDCERPLKTDTHGQLICSTCGRQWSMPDTCPSCGGRRYRPMGLGIDQVVEEIKRRWPAYPVLKLDAQRLEASGMTAVKQDLTDKAYRIVVGTHALLNVSDYPEVGLSAAVLIDVDLNQREYNAPERAYQQYVAFFSMGDGNALLQTYDPDQDLVRALASEEYRDFYQSEIRYRKAMAYPPFGHLIFFKIFGKEAKQVEKDSWMLYHWLRKLDRHRQTMVYRPVKMNVMVENQQAMARIIVKTQNIRMVSQYIQKLIRGGHLEKLPSKIAMMMDPV</sequence>
<proteinExistence type="predicted"/>
<feature type="domain" description="Helicase ATP-binding" evidence="8">
    <location>
        <begin position="217"/>
        <end position="335"/>
    </location>
</feature>
<dbReference type="eggNOG" id="COG1198">
    <property type="taxonomic scope" value="Bacteria"/>
</dbReference>
<dbReference type="GO" id="GO:0006270">
    <property type="term" value="P:DNA replication initiation"/>
    <property type="evidence" value="ECO:0007669"/>
    <property type="project" value="TreeGrafter"/>
</dbReference>
<dbReference type="InterPro" id="IPR042115">
    <property type="entry name" value="PriA_3primeBD_sf"/>
</dbReference>
<dbReference type="Gene3D" id="3.40.50.300">
    <property type="entry name" value="P-loop containing nucleotide triphosphate hydrolases"/>
    <property type="match status" value="1"/>
</dbReference>
<evidence type="ECO:0000259" key="8">
    <source>
        <dbReference type="PROSITE" id="PS51192"/>
    </source>
</evidence>
<keyword evidence="6" id="KW-0067">ATP-binding</keyword>
<dbReference type="Proteomes" id="UP000004754">
    <property type="component" value="Unassembled WGS sequence"/>
</dbReference>
<evidence type="ECO:0000256" key="5">
    <source>
        <dbReference type="ARBA" id="ARBA00022833"/>
    </source>
</evidence>
<dbReference type="GO" id="GO:0043138">
    <property type="term" value="F:3'-5' DNA helicase activity"/>
    <property type="evidence" value="ECO:0007669"/>
    <property type="project" value="TreeGrafter"/>
</dbReference>
<dbReference type="GO" id="GO:0006310">
    <property type="term" value="P:DNA recombination"/>
    <property type="evidence" value="ECO:0007669"/>
    <property type="project" value="InterPro"/>
</dbReference>
<dbReference type="HOGENOM" id="CLU_013353_3_1_9"/>
<accession>E6MFJ0</accession>
<keyword evidence="9" id="KW-0378">Hydrolase</keyword>
<dbReference type="AlphaFoldDB" id="E6MFJ0"/>
<dbReference type="PANTHER" id="PTHR30580:SF0">
    <property type="entry name" value="PRIMOSOMAL PROTEIN N"/>
    <property type="match status" value="1"/>
</dbReference>
<dbReference type="InterPro" id="IPR005259">
    <property type="entry name" value="PriA"/>
</dbReference>
<dbReference type="GO" id="GO:0006302">
    <property type="term" value="P:double-strand break repair"/>
    <property type="evidence" value="ECO:0007669"/>
    <property type="project" value="InterPro"/>
</dbReference>
<evidence type="ECO:0000256" key="1">
    <source>
        <dbReference type="ARBA" id="ARBA00022515"/>
    </source>
</evidence>
<dbReference type="GO" id="GO:0006269">
    <property type="term" value="P:DNA replication, synthesis of primer"/>
    <property type="evidence" value="ECO:0007669"/>
    <property type="project" value="UniProtKB-KW"/>
</dbReference>
<dbReference type="NCBIfam" id="TIGR00595">
    <property type="entry name" value="priA"/>
    <property type="match status" value="1"/>
</dbReference>
<name>E6MFJ0_9FIRM</name>
<dbReference type="GO" id="GO:1990077">
    <property type="term" value="C:primosome complex"/>
    <property type="evidence" value="ECO:0007669"/>
    <property type="project" value="UniProtKB-KW"/>
</dbReference>
<dbReference type="InterPro" id="IPR041222">
    <property type="entry name" value="PriA_3primeBD"/>
</dbReference>
<dbReference type="STRING" id="887929.HMP0721_0773"/>
<keyword evidence="2" id="KW-0235">DNA replication</keyword>
<evidence type="ECO:0000256" key="6">
    <source>
        <dbReference type="ARBA" id="ARBA00022840"/>
    </source>
</evidence>
<protein>
    <submittedName>
        <fullName evidence="9">Primosomal protein N</fullName>
        <ecNumber evidence="9">3.6.1.-</ecNumber>
    </submittedName>
</protein>
<keyword evidence="3" id="KW-0479">Metal-binding</keyword>
<keyword evidence="4" id="KW-0547">Nucleotide-binding</keyword>